<evidence type="ECO:0000313" key="4">
    <source>
        <dbReference type="EMBL" id="OJD22083.1"/>
    </source>
</evidence>
<evidence type="ECO:0000256" key="2">
    <source>
        <dbReference type="ARBA" id="ARBA00023043"/>
    </source>
</evidence>
<feature type="repeat" description="ANK" evidence="3">
    <location>
        <begin position="101"/>
        <end position="133"/>
    </location>
</feature>
<evidence type="ECO:0000256" key="1">
    <source>
        <dbReference type="ARBA" id="ARBA00022737"/>
    </source>
</evidence>
<gene>
    <name evidence="4" type="ORF">ACJ73_06576</name>
</gene>
<dbReference type="SUPFAM" id="SSF48403">
    <property type="entry name" value="Ankyrin repeat"/>
    <property type="match status" value="1"/>
</dbReference>
<dbReference type="PANTHER" id="PTHR24198">
    <property type="entry name" value="ANKYRIN REPEAT AND PROTEIN KINASE DOMAIN-CONTAINING PROTEIN"/>
    <property type="match status" value="1"/>
</dbReference>
<comment type="caution">
    <text evidence="4">The sequence shown here is derived from an EMBL/GenBank/DDBJ whole genome shotgun (WGS) entry which is preliminary data.</text>
</comment>
<keyword evidence="2 3" id="KW-0040">ANK repeat</keyword>
<dbReference type="SMART" id="SM00248">
    <property type="entry name" value="ANK"/>
    <property type="match status" value="2"/>
</dbReference>
<dbReference type="VEuPathDB" id="FungiDB:ACJ73_06576"/>
<keyword evidence="5" id="KW-1185">Reference proteome</keyword>
<dbReference type="PROSITE" id="PS50088">
    <property type="entry name" value="ANK_REPEAT"/>
    <property type="match status" value="1"/>
</dbReference>
<dbReference type="PROSITE" id="PS50297">
    <property type="entry name" value="ANK_REP_REGION"/>
    <property type="match status" value="1"/>
</dbReference>
<dbReference type="AlphaFoldDB" id="A0A1J9QPG9"/>
<name>A0A1J9QPG9_9EURO</name>
<dbReference type="EMBL" id="LGTZ01001178">
    <property type="protein sequence ID" value="OJD22083.1"/>
    <property type="molecule type" value="Genomic_DNA"/>
</dbReference>
<accession>A0A1J9QPG9</accession>
<dbReference type="Pfam" id="PF12796">
    <property type="entry name" value="Ank_2"/>
    <property type="match status" value="1"/>
</dbReference>
<reference evidence="4 5" key="1">
    <citation type="submission" date="2015-08" db="EMBL/GenBank/DDBJ databases">
        <title>Emmonsia species relationships and genome sequence.</title>
        <authorList>
            <person name="Cuomo C.A."/>
            <person name="Schwartz I.S."/>
            <person name="Kenyon C."/>
            <person name="De Hoog G.S."/>
            <person name="Govender N.P."/>
            <person name="Botha A."/>
            <person name="Moreno L."/>
            <person name="De Vries M."/>
            <person name="Munoz J.F."/>
            <person name="Stielow J.B."/>
        </authorList>
    </citation>
    <scope>NUCLEOTIDE SEQUENCE [LARGE SCALE GENOMIC DNA]</scope>
    <source>
        <strain evidence="4 5">EI222</strain>
    </source>
</reference>
<keyword evidence="1" id="KW-0677">Repeat</keyword>
<dbReference type="STRING" id="1658174.A0A1J9QPG9"/>
<evidence type="ECO:0000256" key="3">
    <source>
        <dbReference type="PROSITE-ProRule" id="PRU00023"/>
    </source>
</evidence>
<sequence>MAMFDDMLIKPDWEIRPISVSLFIGSRHLASAQNSPGRQRAPAVLAVLLEAGLDLNKTTCEYCWTSLSYMMLSTKGSSISRANMAKLLLDARANPDLADDMNWTSLHLAIERGDADMVKLLIEKGASLTVMTGKGIRHCV</sequence>
<dbReference type="InterPro" id="IPR036770">
    <property type="entry name" value="Ankyrin_rpt-contain_sf"/>
</dbReference>
<organism evidence="4 5">
    <name type="scientific">Blastomyces percursus</name>
    <dbReference type="NCBI Taxonomy" id="1658174"/>
    <lineage>
        <taxon>Eukaryota</taxon>
        <taxon>Fungi</taxon>
        <taxon>Dikarya</taxon>
        <taxon>Ascomycota</taxon>
        <taxon>Pezizomycotina</taxon>
        <taxon>Eurotiomycetes</taxon>
        <taxon>Eurotiomycetidae</taxon>
        <taxon>Onygenales</taxon>
        <taxon>Ajellomycetaceae</taxon>
        <taxon>Blastomyces</taxon>
    </lineage>
</organism>
<dbReference type="Gene3D" id="1.25.40.20">
    <property type="entry name" value="Ankyrin repeat-containing domain"/>
    <property type="match status" value="1"/>
</dbReference>
<dbReference type="PANTHER" id="PTHR24198:SF165">
    <property type="entry name" value="ANKYRIN REPEAT-CONTAINING PROTEIN-RELATED"/>
    <property type="match status" value="1"/>
</dbReference>
<dbReference type="Proteomes" id="UP000242791">
    <property type="component" value="Unassembled WGS sequence"/>
</dbReference>
<evidence type="ECO:0000313" key="5">
    <source>
        <dbReference type="Proteomes" id="UP000242791"/>
    </source>
</evidence>
<dbReference type="InterPro" id="IPR002110">
    <property type="entry name" value="Ankyrin_rpt"/>
</dbReference>
<protein>
    <submittedName>
        <fullName evidence="4">Uncharacterized protein</fullName>
    </submittedName>
</protein>
<proteinExistence type="predicted"/>
<dbReference type="OrthoDB" id="4181881at2759"/>